<proteinExistence type="predicted"/>
<feature type="compositionally biased region" description="Low complexity" evidence="1">
    <location>
        <begin position="555"/>
        <end position="574"/>
    </location>
</feature>
<gene>
    <name evidence="3" type="ORF">AACH06_02360</name>
</gene>
<keyword evidence="4" id="KW-1185">Reference proteome</keyword>
<feature type="transmembrane region" description="Helical" evidence="2">
    <location>
        <begin position="425"/>
        <end position="448"/>
    </location>
</feature>
<feature type="transmembrane region" description="Helical" evidence="2">
    <location>
        <begin position="391"/>
        <end position="413"/>
    </location>
</feature>
<comment type="caution">
    <text evidence="3">The sequence shown here is derived from an EMBL/GenBank/DDBJ whole genome shotgun (WGS) entry which is preliminary data.</text>
</comment>
<reference evidence="3 4" key="1">
    <citation type="submission" date="2024-04" db="EMBL/GenBank/DDBJ databases">
        <title>Novel species of the genus Ideonella isolated from streams.</title>
        <authorList>
            <person name="Lu H."/>
        </authorList>
    </citation>
    <scope>NUCLEOTIDE SEQUENCE [LARGE SCALE GENOMIC DNA]</scope>
    <source>
        <strain evidence="3 4">DXS29W</strain>
    </source>
</reference>
<evidence type="ECO:0000313" key="4">
    <source>
        <dbReference type="Proteomes" id="UP001371218"/>
    </source>
</evidence>
<evidence type="ECO:0000256" key="2">
    <source>
        <dbReference type="SAM" id="Phobius"/>
    </source>
</evidence>
<keyword evidence="2" id="KW-0812">Transmembrane</keyword>
<feature type="transmembrane region" description="Helical" evidence="2">
    <location>
        <begin position="196"/>
        <end position="224"/>
    </location>
</feature>
<feature type="transmembrane region" description="Helical" evidence="2">
    <location>
        <begin position="20"/>
        <end position="36"/>
    </location>
</feature>
<feature type="transmembrane region" description="Helical" evidence="2">
    <location>
        <begin position="349"/>
        <end position="371"/>
    </location>
</feature>
<evidence type="ECO:0000313" key="3">
    <source>
        <dbReference type="EMBL" id="MEK8029650.1"/>
    </source>
</evidence>
<sequence>MNQPTPALVTQRAAQRLPRVALVLFCAAYLLPGLFGRDPWRNADLTAFATMLGMAEGRTPWISPTLGDLPAETALLPHALGAMFIKLLGSWIDPALAARLPFAALLALTLALVWYATFNLARTDAAQPVPFAFGGEADPVDYARALADGGLLATIATLGLLQLGHETTPELMQLSEVALWLWALSAAPYRSTAVRLAVLLALPALASSGAPSMAMALGATALLIVLRSSYASVRALWPWLLASIAVAAGVATLLGAWQLRMATPSAAGTTRLLLWFAWPVWPLALWTLWRWRQHWMRRHIAVPLATVVVGVLSCIAMGGSDRALMLAMPGMAVLAAFALPTLKRSAGSAIDWFSVFFFSLAALAVWVIYLSMQTGIPPKPMANIQRLAPGFVPRFSVIELVAAAAGTFAWLWLVRWRTSRHRHPLWKSLVLPASGVALAWLLTMTLLLPPLDFGRSPRPLMELVNQQVPLGACVRAPGMSRANVAALEVFGRHKVLTTVSPQTEVAHCDHLLLSWRGNAVAPEAPAGWRLAMKLRRPGERSEQMGIYLPQRGPLTSAEPTSTPAAEPASPAAPR</sequence>
<organism evidence="3 4">
    <name type="scientific">Ideonella lacteola</name>
    <dbReference type="NCBI Taxonomy" id="2984193"/>
    <lineage>
        <taxon>Bacteria</taxon>
        <taxon>Pseudomonadati</taxon>
        <taxon>Pseudomonadota</taxon>
        <taxon>Betaproteobacteria</taxon>
        <taxon>Burkholderiales</taxon>
        <taxon>Sphaerotilaceae</taxon>
        <taxon>Ideonella</taxon>
    </lineage>
</organism>
<feature type="region of interest" description="Disordered" evidence="1">
    <location>
        <begin position="540"/>
        <end position="574"/>
    </location>
</feature>
<evidence type="ECO:0008006" key="5">
    <source>
        <dbReference type="Google" id="ProtNLM"/>
    </source>
</evidence>
<name>A0ABU9BI70_9BURK</name>
<protein>
    <recommendedName>
        <fullName evidence="5">Glycosyltransferase</fullName>
    </recommendedName>
</protein>
<feature type="transmembrane region" description="Helical" evidence="2">
    <location>
        <begin position="100"/>
        <end position="122"/>
    </location>
</feature>
<feature type="transmembrane region" description="Helical" evidence="2">
    <location>
        <begin position="301"/>
        <end position="318"/>
    </location>
</feature>
<evidence type="ECO:0000256" key="1">
    <source>
        <dbReference type="SAM" id="MobiDB-lite"/>
    </source>
</evidence>
<dbReference type="Proteomes" id="UP001371218">
    <property type="component" value="Unassembled WGS sequence"/>
</dbReference>
<keyword evidence="2" id="KW-0472">Membrane</keyword>
<accession>A0ABU9BI70</accession>
<feature type="transmembrane region" description="Helical" evidence="2">
    <location>
        <begin position="236"/>
        <end position="257"/>
    </location>
</feature>
<feature type="transmembrane region" description="Helical" evidence="2">
    <location>
        <begin position="324"/>
        <end position="342"/>
    </location>
</feature>
<keyword evidence="2" id="KW-1133">Transmembrane helix</keyword>
<dbReference type="EMBL" id="JBBUTG010000001">
    <property type="protein sequence ID" value="MEK8029650.1"/>
    <property type="molecule type" value="Genomic_DNA"/>
</dbReference>